<keyword evidence="3 6" id="KW-0812">Transmembrane</keyword>
<dbReference type="RefSeq" id="WP_208915856.1">
    <property type="nucleotide sequence ID" value="NZ_LT840184.1"/>
</dbReference>
<keyword evidence="8" id="KW-1185">Reference proteome</keyword>
<evidence type="ECO:0000256" key="4">
    <source>
        <dbReference type="ARBA" id="ARBA00022989"/>
    </source>
</evidence>
<dbReference type="Pfam" id="PF02361">
    <property type="entry name" value="CbiQ"/>
    <property type="match status" value="1"/>
</dbReference>
<dbReference type="CDD" id="cd16914">
    <property type="entry name" value="EcfT"/>
    <property type="match status" value="1"/>
</dbReference>
<dbReference type="AlphaFoldDB" id="A0A1X7HPR0"/>
<dbReference type="InterPro" id="IPR003339">
    <property type="entry name" value="ABC/ECF_trnsptr_transmembrane"/>
</dbReference>
<feature type="transmembrane region" description="Helical" evidence="6">
    <location>
        <begin position="21"/>
        <end position="54"/>
    </location>
</feature>
<organism evidence="7 8">
    <name type="scientific">Paenibacillus uliginis N3/975</name>
    <dbReference type="NCBI Taxonomy" id="1313296"/>
    <lineage>
        <taxon>Bacteria</taxon>
        <taxon>Bacillati</taxon>
        <taxon>Bacillota</taxon>
        <taxon>Bacilli</taxon>
        <taxon>Bacillales</taxon>
        <taxon>Paenibacillaceae</taxon>
        <taxon>Paenibacillus</taxon>
    </lineage>
</organism>
<protein>
    <submittedName>
        <fullName evidence="7">Energy-coupling factor transport system permease protein</fullName>
    </submittedName>
</protein>
<evidence type="ECO:0000256" key="1">
    <source>
        <dbReference type="ARBA" id="ARBA00004141"/>
    </source>
</evidence>
<keyword evidence="4 6" id="KW-1133">Transmembrane helix</keyword>
<reference evidence="8" key="1">
    <citation type="submission" date="2017-04" db="EMBL/GenBank/DDBJ databases">
        <authorList>
            <person name="Varghese N."/>
            <person name="Submissions S."/>
        </authorList>
    </citation>
    <scope>NUCLEOTIDE SEQUENCE [LARGE SCALE GENOMIC DNA]</scope>
    <source>
        <strain evidence="8">N3/975</strain>
    </source>
</reference>
<dbReference type="PANTHER" id="PTHR34857:SF2">
    <property type="entry name" value="SLL0384 PROTEIN"/>
    <property type="match status" value="1"/>
</dbReference>
<keyword evidence="2" id="KW-1003">Cell membrane</keyword>
<evidence type="ECO:0000313" key="7">
    <source>
        <dbReference type="EMBL" id="SMF90728.1"/>
    </source>
</evidence>
<dbReference type="GO" id="GO:0005886">
    <property type="term" value="C:plasma membrane"/>
    <property type="evidence" value="ECO:0007669"/>
    <property type="project" value="UniProtKB-ARBA"/>
</dbReference>
<feature type="transmembrane region" description="Helical" evidence="6">
    <location>
        <begin position="228"/>
        <end position="250"/>
    </location>
</feature>
<dbReference type="EMBL" id="LT840184">
    <property type="protein sequence ID" value="SMF90728.1"/>
    <property type="molecule type" value="Genomic_DNA"/>
</dbReference>
<comment type="subcellular location">
    <subcellularLocation>
        <location evidence="1">Membrane</location>
        <topology evidence="1">Multi-pass membrane protein</topology>
    </subcellularLocation>
</comment>
<name>A0A1X7HPR0_9BACL</name>
<evidence type="ECO:0000313" key="8">
    <source>
        <dbReference type="Proteomes" id="UP000192940"/>
    </source>
</evidence>
<gene>
    <name evidence="7" type="ORF">SAMN05661091_5208</name>
</gene>
<dbReference type="PANTHER" id="PTHR34857">
    <property type="entry name" value="SLL0384 PROTEIN"/>
    <property type="match status" value="1"/>
</dbReference>
<feature type="transmembrane region" description="Helical" evidence="6">
    <location>
        <begin position="66"/>
        <end position="84"/>
    </location>
</feature>
<sequence length="252" mass="28030">MLIQYEQGNSLLHRWDPLSKLAVLMCTAVVAMLWDGAFLQTILLAGCIITARWAGGLSLRHLFRGIKLIAVVAIPYFVLTSLTVPGETVWFQWGLIRLTAESVNQAGEMSLRMITLFLSSLAYIVSTDPQELVAEMVRRLRIPYRFAFGISAALTFLPTLEEEGASIRAAQQVRGHRPPKGIAGRLSWWGRFVAAVLLNSLRRVQQTAGAMESKGFGAYPKRTFRKEVVVPFWGPAAAIIAVVLTAWSWWTV</sequence>
<dbReference type="InterPro" id="IPR051611">
    <property type="entry name" value="ECF_transporter_component"/>
</dbReference>
<evidence type="ECO:0000256" key="2">
    <source>
        <dbReference type="ARBA" id="ARBA00022475"/>
    </source>
</evidence>
<evidence type="ECO:0000256" key="6">
    <source>
        <dbReference type="SAM" id="Phobius"/>
    </source>
</evidence>
<accession>A0A1X7HPR0</accession>
<dbReference type="STRING" id="1313296.SAMN05661091_5208"/>
<dbReference type="Proteomes" id="UP000192940">
    <property type="component" value="Chromosome I"/>
</dbReference>
<keyword evidence="5 6" id="KW-0472">Membrane</keyword>
<evidence type="ECO:0000256" key="3">
    <source>
        <dbReference type="ARBA" id="ARBA00022692"/>
    </source>
</evidence>
<evidence type="ECO:0000256" key="5">
    <source>
        <dbReference type="ARBA" id="ARBA00023136"/>
    </source>
</evidence>
<proteinExistence type="predicted"/>